<evidence type="ECO:0000313" key="3">
    <source>
        <dbReference type="Proteomes" id="UP000017127"/>
    </source>
</evidence>
<comment type="caution">
    <text evidence="2">The sequence shown here is derived from an EMBL/GenBank/DDBJ whole genome shotgun (WGS) entry which is preliminary data.</text>
</comment>
<name>U7QE75_9CYAN</name>
<sequence>MSGLMGRTAVRLADELAGLNRYCYYSLSPHLPISPGTPSPPHPREPLTKLVNLS</sequence>
<proteinExistence type="predicted"/>
<keyword evidence="3" id="KW-1185">Reference proteome</keyword>
<evidence type="ECO:0000256" key="1">
    <source>
        <dbReference type="SAM" id="MobiDB-lite"/>
    </source>
</evidence>
<organism evidence="2 3">
    <name type="scientific">Lyngbya aestuarii BL J</name>
    <dbReference type="NCBI Taxonomy" id="1348334"/>
    <lineage>
        <taxon>Bacteria</taxon>
        <taxon>Bacillati</taxon>
        <taxon>Cyanobacteriota</taxon>
        <taxon>Cyanophyceae</taxon>
        <taxon>Oscillatoriophycideae</taxon>
        <taxon>Oscillatoriales</taxon>
        <taxon>Microcoleaceae</taxon>
        <taxon>Lyngbya</taxon>
    </lineage>
</organism>
<evidence type="ECO:0000313" key="2">
    <source>
        <dbReference type="EMBL" id="ERT06209.1"/>
    </source>
</evidence>
<feature type="region of interest" description="Disordered" evidence="1">
    <location>
        <begin position="33"/>
        <end position="54"/>
    </location>
</feature>
<dbReference type="EMBL" id="AUZM01000040">
    <property type="protein sequence ID" value="ERT06209.1"/>
    <property type="molecule type" value="Genomic_DNA"/>
</dbReference>
<accession>U7QE75</accession>
<protein>
    <submittedName>
        <fullName evidence="2">Uncharacterized protein</fullName>
    </submittedName>
</protein>
<dbReference type="AlphaFoldDB" id="U7QE75"/>
<reference evidence="2 3" key="1">
    <citation type="journal article" date="2013" name="Front. Microbiol.">
        <title>Comparative genomic analyses of the cyanobacterium, Lyngbya aestuarii BL J, a powerful hydrogen producer.</title>
        <authorList>
            <person name="Kothari A."/>
            <person name="Vaughn M."/>
            <person name="Garcia-Pichel F."/>
        </authorList>
    </citation>
    <scope>NUCLEOTIDE SEQUENCE [LARGE SCALE GENOMIC DNA]</scope>
    <source>
        <strain evidence="2 3">BL J</strain>
    </source>
</reference>
<gene>
    <name evidence="2" type="ORF">M595_3833</name>
</gene>
<dbReference type="Proteomes" id="UP000017127">
    <property type="component" value="Unassembled WGS sequence"/>
</dbReference>